<accession>M4C5K4</accession>
<dbReference type="EMBL" id="JH599858">
    <property type="status" value="NOT_ANNOTATED_CDS"/>
    <property type="molecule type" value="Genomic_DNA"/>
</dbReference>
<dbReference type="HOGENOM" id="CLU_2890589_0_0_1"/>
<dbReference type="VEuPathDB" id="FungiDB:HpaG814380"/>
<evidence type="ECO:0000313" key="1">
    <source>
        <dbReference type="EnsemblProtists" id="HpaP814380"/>
    </source>
</evidence>
<dbReference type="EnsemblProtists" id="HpaT814380">
    <property type="protein sequence ID" value="HpaP814380"/>
    <property type="gene ID" value="HpaG814380"/>
</dbReference>
<reference evidence="2" key="1">
    <citation type="journal article" date="2010" name="Science">
        <title>Signatures of adaptation to obligate biotrophy in the Hyaloperonospora arabidopsidis genome.</title>
        <authorList>
            <person name="Baxter L."/>
            <person name="Tripathy S."/>
            <person name="Ishaque N."/>
            <person name="Boot N."/>
            <person name="Cabral A."/>
            <person name="Kemen E."/>
            <person name="Thines M."/>
            <person name="Ah-Fong A."/>
            <person name="Anderson R."/>
            <person name="Badejoko W."/>
            <person name="Bittner-Eddy P."/>
            <person name="Boore J.L."/>
            <person name="Chibucos M.C."/>
            <person name="Coates M."/>
            <person name="Dehal P."/>
            <person name="Delehaunty K."/>
            <person name="Dong S."/>
            <person name="Downton P."/>
            <person name="Dumas B."/>
            <person name="Fabro G."/>
            <person name="Fronick C."/>
            <person name="Fuerstenberg S.I."/>
            <person name="Fulton L."/>
            <person name="Gaulin E."/>
            <person name="Govers F."/>
            <person name="Hughes L."/>
            <person name="Humphray S."/>
            <person name="Jiang R.H."/>
            <person name="Judelson H."/>
            <person name="Kamoun S."/>
            <person name="Kyung K."/>
            <person name="Meijer H."/>
            <person name="Minx P."/>
            <person name="Morris P."/>
            <person name="Nelson J."/>
            <person name="Phuntumart V."/>
            <person name="Qutob D."/>
            <person name="Rehmany A."/>
            <person name="Rougon-Cardoso A."/>
            <person name="Ryden P."/>
            <person name="Torto-Alalibo T."/>
            <person name="Studholme D."/>
            <person name="Wang Y."/>
            <person name="Win J."/>
            <person name="Wood J."/>
            <person name="Clifton S.W."/>
            <person name="Rogers J."/>
            <person name="Van den Ackerveken G."/>
            <person name="Jones J.D."/>
            <person name="McDowell J.M."/>
            <person name="Beynon J."/>
            <person name="Tyler B.M."/>
        </authorList>
    </citation>
    <scope>NUCLEOTIDE SEQUENCE [LARGE SCALE GENOMIC DNA]</scope>
    <source>
        <strain evidence="2">Emoy2</strain>
    </source>
</reference>
<sequence>MTALLSDVLAGRYGSWLSAFLEIVEPALSSGTDPKKTQSSPSLAWCNVHGRVGLRNLASVDLQ</sequence>
<dbReference type="AlphaFoldDB" id="M4C5K4"/>
<name>M4C5K4_HYAAE</name>
<reference evidence="1" key="2">
    <citation type="submission" date="2015-06" db="UniProtKB">
        <authorList>
            <consortium name="EnsemblProtists"/>
        </authorList>
    </citation>
    <scope>IDENTIFICATION</scope>
    <source>
        <strain evidence="1">Emoy2</strain>
    </source>
</reference>
<proteinExistence type="predicted"/>
<dbReference type="InParanoid" id="M4C5K4"/>
<evidence type="ECO:0000313" key="2">
    <source>
        <dbReference type="Proteomes" id="UP000011713"/>
    </source>
</evidence>
<organism evidence="1 2">
    <name type="scientific">Hyaloperonospora arabidopsidis (strain Emoy2)</name>
    <name type="common">Downy mildew agent</name>
    <name type="synonym">Peronospora arabidopsidis</name>
    <dbReference type="NCBI Taxonomy" id="559515"/>
    <lineage>
        <taxon>Eukaryota</taxon>
        <taxon>Sar</taxon>
        <taxon>Stramenopiles</taxon>
        <taxon>Oomycota</taxon>
        <taxon>Peronosporomycetes</taxon>
        <taxon>Peronosporales</taxon>
        <taxon>Peronosporaceae</taxon>
        <taxon>Hyaloperonospora</taxon>
    </lineage>
</organism>
<keyword evidence="2" id="KW-1185">Reference proteome</keyword>
<protein>
    <submittedName>
        <fullName evidence="1">Uncharacterized protein</fullName>
    </submittedName>
</protein>
<dbReference type="Proteomes" id="UP000011713">
    <property type="component" value="Unassembled WGS sequence"/>
</dbReference>